<feature type="transmembrane region" description="Helical" evidence="6">
    <location>
        <begin position="52"/>
        <end position="74"/>
    </location>
</feature>
<evidence type="ECO:0000256" key="4">
    <source>
        <dbReference type="ARBA" id="ARBA00022989"/>
    </source>
</evidence>
<evidence type="ECO:0000313" key="7">
    <source>
        <dbReference type="EMBL" id="OUR84502.1"/>
    </source>
</evidence>
<protein>
    <submittedName>
        <fullName evidence="7">Cytochrome C oxidase subunit IV</fullName>
    </submittedName>
</protein>
<keyword evidence="5 6" id="KW-0472">Membrane</keyword>
<dbReference type="AlphaFoldDB" id="A0A1Y5EP59"/>
<gene>
    <name evidence="7" type="ORF">A9Q75_02305</name>
</gene>
<dbReference type="NCBIfam" id="TIGR02229">
    <property type="entry name" value="caa3_sub_IV"/>
    <property type="match status" value="1"/>
</dbReference>
<evidence type="ECO:0000256" key="2">
    <source>
        <dbReference type="ARBA" id="ARBA00022475"/>
    </source>
</evidence>
<dbReference type="EMBL" id="MAAF01000016">
    <property type="protein sequence ID" value="OUR84502.1"/>
    <property type="molecule type" value="Genomic_DNA"/>
</dbReference>
<keyword evidence="4 6" id="KW-1133">Transmembrane helix</keyword>
<name>A0A1Y5EP59_COLPS</name>
<dbReference type="InterPro" id="IPR005171">
    <property type="entry name" value="Cyt_c_oxidase_su4_prok"/>
</dbReference>
<feature type="transmembrane region" description="Helical" evidence="6">
    <location>
        <begin position="20"/>
        <end position="40"/>
    </location>
</feature>
<feature type="transmembrane region" description="Helical" evidence="6">
    <location>
        <begin position="81"/>
        <end position="106"/>
    </location>
</feature>
<dbReference type="GO" id="GO:0005886">
    <property type="term" value="C:plasma membrane"/>
    <property type="evidence" value="ECO:0007669"/>
    <property type="project" value="UniProtKB-SubCell"/>
</dbReference>
<evidence type="ECO:0000256" key="3">
    <source>
        <dbReference type="ARBA" id="ARBA00022692"/>
    </source>
</evidence>
<evidence type="ECO:0000256" key="5">
    <source>
        <dbReference type="ARBA" id="ARBA00023136"/>
    </source>
</evidence>
<proteinExistence type="predicted"/>
<dbReference type="Pfam" id="PF03626">
    <property type="entry name" value="COX4_pro"/>
    <property type="match status" value="1"/>
</dbReference>
<keyword evidence="3 6" id="KW-0812">Transmembrane</keyword>
<dbReference type="InterPro" id="IPR011743">
    <property type="entry name" value="Caa3_sub_IV"/>
</dbReference>
<sequence length="115" mass="13501">MKQHIATPSATSHVQQQHPISMYLKVWLLLFVLSACSYMVDYFEFQGMLRWTLILAFMFLKAGLIIMFFMHLAWERMAVKLLLFLPPIAILIFIVLMSSEADYVFISRMLSFFNP</sequence>
<reference evidence="8" key="1">
    <citation type="journal article" date="2017" name="Proc. Natl. Acad. Sci. U.S.A.">
        <title>Simulation of Deepwater Horizon oil plume reveals substrate specialization within a complex community of hydrocarbon degraders.</title>
        <authorList>
            <person name="Hu P."/>
            <person name="Dubinsky E.A."/>
            <person name="Probst A.J."/>
            <person name="Wang J."/>
            <person name="Sieber C.M.K."/>
            <person name="Tom L.M."/>
            <person name="Gardinali P."/>
            <person name="Banfield J.F."/>
            <person name="Atlas R.M."/>
            <person name="Andersen G.L."/>
        </authorList>
    </citation>
    <scope>NUCLEOTIDE SEQUENCE [LARGE SCALE GENOMIC DNA]</scope>
</reference>
<organism evidence="7 8">
    <name type="scientific">Colwellia psychrerythraea</name>
    <name type="common">Vibrio psychroerythus</name>
    <dbReference type="NCBI Taxonomy" id="28229"/>
    <lineage>
        <taxon>Bacteria</taxon>
        <taxon>Pseudomonadati</taxon>
        <taxon>Pseudomonadota</taxon>
        <taxon>Gammaproteobacteria</taxon>
        <taxon>Alteromonadales</taxon>
        <taxon>Colwelliaceae</taxon>
        <taxon>Colwellia</taxon>
    </lineage>
</organism>
<comment type="subcellular location">
    <subcellularLocation>
        <location evidence="1">Cell membrane</location>
        <topology evidence="1">Multi-pass membrane protein</topology>
    </subcellularLocation>
</comment>
<comment type="caution">
    <text evidence="7">The sequence shown here is derived from an EMBL/GenBank/DDBJ whole genome shotgun (WGS) entry which is preliminary data.</text>
</comment>
<evidence type="ECO:0000313" key="8">
    <source>
        <dbReference type="Proteomes" id="UP000243053"/>
    </source>
</evidence>
<evidence type="ECO:0000256" key="1">
    <source>
        <dbReference type="ARBA" id="ARBA00004651"/>
    </source>
</evidence>
<keyword evidence="2" id="KW-1003">Cell membrane</keyword>
<dbReference type="Proteomes" id="UP000243053">
    <property type="component" value="Unassembled WGS sequence"/>
</dbReference>
<accession>A0A1Y5EP59</accession>
<evidence type="ECO:0000256" key="6">
    <source>
        <dbReference type="SAM" id="Phobius"/>
    </source>
</evidence>